<feature type="transmembrane region" description="Helical" evidence="6">
    <location>
        <begin position="63"/>
        <end position="80"/>
    </location>
</feature>
<evidence type="ECO:0000256" key="5">
    <source>
        <dbReference type="ARBA" id="ARBA00023136"/>
    </source>
</evidence>
<keyword evidence="4 6" id="KW-1133">Transmembrane helix</keyword>
<keyword evidence="5 6" id="KW-0472">Membrane</keyword>
<dbReference type="Proteomes" id="UP000294664">
    <property type="component" value="Unassembled WGS sequence"/>
</dbReference>
<evidence type="ECO:0000256" key="2">
    <source>
        <dbReference type="ARBA" id="ARBA00022475"/>
    </source>
</evidence>
<evidence type="ECO:0000256" key="3">
    <source>
        <dbReference type="ARBA" id="ARBA00022692"/>
    </source>
</evidence>
<proteinExistence type="predicted"/>
<gene>
    <name evidence="7" type="ORF">EDC64_1277</name>
</gene>
<dbReference type="EMBL" id="SMAI01000027">
    <property type="protein sequence ID" value="TCT00435.1"/>
    <property type="molecule type" value="Genomic_DNA"/>
</dbReference>
<keyword evidence="8" id="KW-1185">Reference proteome</keyword>
<feature type="transmembrane region" description="Helical" evidence="6">
    <location>
        <begin position="115"/>
        <end position="134"/>
    </location>
</feature>
<protein>
    <submittedName>
        <fullName evidence="7">Amino acid/amide ABC transporter membrane protein 2 (HAAT family)</fullName>
    </submittedName>
</protein>
<evidence type="ECO:0000256" key="1">
    <source>
        <dbReference type="ARBA" id="ARBA00004651"/>
    </source>
</evidence>
<dbReference type="InterPro" id="IPR043428">
    <property type="entry name" value="LivM-like"/>
</dbReference>
<comment type="caution">
    <text evidence="7">The sequence shown here is derived from an EMBL/GenBank/DDBJ whole genome shotgun (WGS) entry which is preliminary data.</text>
</comment>
<name>A0A4R3LPG9_9HYPH</name>
<comment type="subcellular location">
    <subcellularLocation>
        <location evidence="1">Cell membrane</location>
        <topology evidence="1">Multi-pass membrane protein</topology>
    </subcellularLocation>
</comment>
<feature type="transmembrane region" description="Helical" evidence="6">
    <location>
        <begin position="32"/>
        <end position="51"/>
    </location>
</feature>
<evidence type="ECO:0000313" key="8">
    <source>
        <dbReference type="Proteomes" id="UP000294664"/>
    </source>
</evidence>
<reference evidence="7 8" key="1">
    <citation type="submission" date="2019-03" db="EMBL/GenBank/DDBJ databases">
        <title>Genomic Encyclopedia of Type Strains, Phase IV (KMG-IV): sequencing the most valuable type-strain genomes for metagenomic binning, comparative biology and taxonomic classification.</title>
        <authorList>
            <person name="Goeker M."/>
        </authorList>
    </citation>
    <scope>NUCLEOTIDE SEQUENCE [LARGE SCALE GENOMIC DNA]</scope>
    <source>
        <strain evidence="7 8">DSM 9035</strain>
    </source>
</reference>
<dbReference type="Pfam" id="PF02653">
    <property type="entry name" value="BPD_transp_2"/>
    <property type="match status" value="1"/>
</dbReference>
<keyword evidence="2" id="KW-1003">Cell membrane</keyword>
<feature type="transmembrane region" description="Helical" evidence="6">
    <location>
        <begin position="165"/>
        <end position="183"/>
    </location>
</feature>
<dbReference type="InterPro" id="IPR001851">
    <property type="entry name" value="ABC_transp_permease"/>
</dbReference>
<organism evidence="7 8">
    <name type="scientific">Aquabacter spiritensis</name>
    <dbReference type="NCBI Taxonomy" id="933073"/>
    <lineage>
        <taxon>Bacteria</taxon>
        <taxon>Pseudomonadati</taxon>
        <taxon>Pseudomonadota</taxon>
        <taxon>Alphaproteobacteria</taxon>
        <taxon>Hyphomicrobiales</taxon>
        <taxon>Xanthobacteraceae</taxon>
        <taxon>Aquabacter</taxon>
    </lineage>
</organism>
<dbReference type="PANTHER" id="PTHR30482:SF10">
    <property type="entry name" value="HIGH-AFFINITY BRANCHED-CHAIN AMINO ACID TRANSPORT PROTEIN BRAE"/>
    <property type="match status" value="1"/>
</dbReference>
<evidence type="ECO:0000256" key="4">
    <source>
        <dbReference type="ARBA" id="ARBA00022989"/>
    </source>
</evidence>
<dbReference type="AlphaFoldDB" id="A0A4R3LPG9"/>
<dbReference type="OrthoDB" id="9814461at2"/>
<dbReference type="GO" id="GO:0005886">
    <property type="term" value="C:plasma membrane"/>
    <property type="evidence" value="ECO:0007669"/>
    <property type="project" value="UniProtKB-SubCell"/>
</dbReference>
<accession>A0A4R3LPG9</accession>
<dbReference type="GO" id="GO:0015658">
    <property type="term" value="F:branched-chain amino acid transmembrane transporter activity"/>
    <property type="evidence" value="ECO:0007669"/>
    <property type="project" value="InterPro"/>
</dbReference>
<dbReference type="PANTHER" id="PTHR30482">
    <property type="entry name" value="HIGH-AFFINITY BRANCHED-CHAIN AMINO ACID TRANSPORT SYSTEM PERMEASE"/>
    <property type="match status" value="1"/>
</dbReference>
<keyword evidence="3 6" id="KW-0812">Transmembrane</keyword>
<evidence type="ECO:0000256" key="6">
    <source>
        <dbReference type="SAM" id="Phobius"/>
    </source>
</evidence>
<dbReference type="RefSeq" id="WP_132036149.1">
    <property type="nucleotide sequence ID" value="NZ_SMAI01000027.1"/>
</dbReference>
<sequence>MKLNPAYAVGLAALVALPFAIRAVFPGSEKYYLHIVIQMLLWAQIYTGWALMGRFGLTSLGHGAFTGIGAYVTVMLWNFAGLTPLIGIPVAIVVAVALALLIGYPSFLQRIRGHYFALLTLAMVEFVRLCIVGLRDFTGGSLGTQPARYGDGISFYAVQFEADRMIAYFVALAVWLAGILVWVRVDRSMDRFALEALGQDEEAAAAVGINVTREKLKITALSAAMCAFGGAIFAQYQMYIGPDTIAGFGVSLNIVFGAVAGGIGVMLGPTIGALFTQLLSEGLRMFFQGSVTLNAMFGSRVLSLDTLIYGVLLVLFIIHMPRGIVGTAMEYWRKHKRGS</sequence>
<evidence type="ECO:0000313" key="7">
    <source>
        <dbReference type="EMBL" id="TCT00435.1"/>
    </source>
</evidence>
<feature type="transmembrane region" description="Helical" evidence="6">
    <location>
        <begin position="245"/>
        <end position="271"/>
    </location>
</feature>
<feature type="transmembrane region" description="Helical" evidence="6">
    <location>
        <begin position="308"/>
        <end position="332"/>
    </location>
</feature>
<dbReference type="CDD" id="cd06581">
    <property type="entry name" value="TM_PBP1_LivM_like"/>
    <property type="match status" value="1"/>
</dbReference>
<feature type="transmembrane region" description="Helical" evidence="6">
    <location>
        <begin position="218"/>
        <end position="239"/>
    </location>
</feature>
<feature type="transmembrane region" description="Helical" evidence="6">
    <location>
        <begin position="86"/>
        <end position="108"/>
    </location>
</feature>